<comment type="pathway">
    <text evidence="2 10 14">Carbohydrate degradation; pentose phosphate pathway; D-ribulose 5-phosphate from D-glucose 6-phosphate (oxidative stage): step 3/3.</text>
</comment>
<dbReference type="EMBL" id="LASV01000111">
    <property type="protein sequence ID" value="KKA23101.1"/>
    <property type="molecule type" value="Genomic_DNA"/>
</dbReference>
<comment type="subunit">
    <text evidence="4 10">Homodimer.</text>
</comment>
<dbReference type="GO" id="GO:0004616">
    <property type="term" value="F:phosphogluconate dehydrogenase (decarboxylating) activity"/>
    <property type="evidence" value="ECO:0007669"/>
    <property type="project" value="UniProtKB-EC"/>
</dbReference>
<evidence type="ECO:0000256" key="6">
    <source>
        <dbReference type="ARBA" id="ARBA00023002"/>
    </source>
</evidence>
<dbReference type="InterPro" id="IPR006183">
    <property type="entry name" value="Pgluconate_DH"/>
</dbReference>
<dbReference type="FunFam" id="1.10.1040.10:FF:000002">
    <property type="entry name" value="6-phosphogluconate dehydrogenase, decarboxylating"/>
    <property type="match status" value="1"/>
</dbReference>
<dbReference type="NCBIfam" id="TIGR00873">
    <property type="entry name" value="gnd"/>
    <property type="match status" value="1"/>
</dbReference>
<evidence type="ECO:0000256" key="13">
    <source>
        <dbReference type="PIRSR" id="PIRSR000109-3"/>
    </source>
</evidence>
<feature type="active site" description="Proton acceptor" evidence="11">
    <location>
        <position position="203"/>
    </location>
</feature>
<evidence type="ECO:0000256" key="9">
    <source>
        <dbReference type="ARBA" id="ARBA00048640"/>
    </source>
</evidence>
<evidence type="ECO:0000256" key="7">
    <source>
        <dbReference type="ARBA" id="ARBA00023064"/>
    </source>
</evidence>
<dbReference type="InterPro" id="IPR006184">
    <property type="entry name" value="6PGdom_BS"/>
</dbReference>
<evidence type="ECO:0000313" key="17">
    <source>
        <dbReference type="Proteomes" id="UP000053958"/>
    </source>
</evidence>
<evidence type="ECO:0000256" key="1">
    <source>
        <dbReference type="ARBA" id="ARBA00002526"/>
    </source>
</evidence>
<dbReference type="EC" id="1.1.1.44" evidence="10 14"/>
<dbReference type="NCBIfam" id="NF006765">
    <property type="entry name" value="PRK09287.1"/>
    <property type="match status" value="1"/>
</dbReference>
<evidence type="ECO:0000256" key="2">
    <source>
        <dbReference type="ARBA" id="ARBA00004874"/>
    </source>
</evidence>
<dbReference type="InterPro" id="IPR006115">
    <property type="entry name" value="6PGDH_NADP-bd"/>
</dbReference>
<dbReference type="Proteomes" id="UP000053958">
    <property type="component" value="Unassembled WGS sequence"/>
</dbReference>
<dbReference type="GO" id="GO:0019521">
    <property type="term" value="P:D-gluconate metabolic process"/>
    <property type="evidence" value="ECO:0007669"/>
    <property type="project" value="UniProtKB-KW"/>
</dbReference>
<dbReference type="AlphaFoldDB" id="A0A0F4YZ37"/>
<evidence type="ECO:0000259" key="15">
    <source>
        <dbReference type="SMART" id="SM01350"/>
    </source>
</evidence>
<evidence type="ECO:0000256" key="3">
    <source>
        <dbReference type="ARBA" id="ARBA00008419"/>
    </source>
</evidence>
<evidence type="ECO:0000256" key="11">
    <source>
        <dbReference type="PIRSR" id="PIRSR000109-1"/>
    </source>
</evidence>
<comment type="caution">
    <text evidence="16">The sequence shown here is derived from an EMBL/GenBank/DDBJ whole genome shotgun (WGS) entry which is preliminary data.</text>
</comment>
<keyword evidence="17" id="KW-1185">Reference proteome</keyword>
<proteinExistence type="inferred from homology"/>
<feature type="binding site" description="in other chain" evidence="12">
    <location>
        <position position="123"/>
    </location>
    <ligand>
        <name>substrate</name>
        <note>ligand shared between dimeric partners</note>
    </ligand>
</feature>
<dbReference type="InterPro" id="IPR013328">
    <property type="entry name" value="6PGD_dom2"/>
</dbReference>
<accession>A0A0F4YZ37</accession>
<evidence type="ECO:0000313" key="16">
    <source>
        <dbReference type="EMBL" id="KKA23101.1"/>
    </source>
</evidence>
<dbReference type="Gene3D" id="3.40.50.720">
    <property type="entry name" value="NAD(P)-binding Rossmann-like Domain"/>
    <property type="match status" value="1"/>
</dbReference>
<dbReference type="PIRSF" id="PIRSF000109">
    <property type="entry name" value="6PGD"/>
    <property type="match status" value="1"/>
</dbReference>
<evidence type="ECO:0000256" key="12">
    <source>
        <dbReference type="PIRSR" id="PIRSR000109-2"/>
    </source>
</evidence>
<feature type="domain" description="6-phosphogluconate dehydrogenase C-terminal" evidence="15">
    <location>
        <begin position="199"/>
        <end position="495"/>
    </location>
</feature>
<protein>
    <recommendedName>
        <fullName evidence="10 14">6-phosphogluconate dehydrogenase, decarboxylating</fullName>
        <ecNumber evidence="10 14">1.1.1.44</ecNumber>
    </recommendedName>
</protein>
<dbReference type="PRINTS" id="PR00076">
    <property type="entry name" value="6PGDHDRGNASE"/>
</dbReference>
<feature type="binding site" description="in other chain" evidence="12">
    <location>
        <position position="307"/>
    </location>
    <ligand>
        <name>substrate</name>
        <note>ligand shared between dimeric partners</note>
    </ligand>
</feature>
<dbReference type="PROSITE" id="PS00461">
    <property type="entry name" value="6PGD"/>
    <property type="match status" value="1"/>
</dbReference>
<gene>
    <name evidence="16" type="ORF">T310_2827</name>
</gene>
<dbReference type="PANTHER" id="PTHR11811">
    <property type="entry name" value="6-PHOSPHOGLUCONATE DEHYDROGENASE"/>
    <property type="match status" value="1"/>
</dbReference>
<dbReference type="UniPathway" id="UPA00115">
    <property type="reaction ID" value="UER00410"/>
</dbReference>
<feature type="binding site" description="in other chain" evidence="12">
    <location>
        <begin position="206"/>
        <end position="207"/>
    </location>
    <ligand>
        <name>substrate</name>
        <note>ligand shared between dimeric partners</note>
    </ligand>
</feature>
<dbReference type="InterPro" id="IPR006113">
    <property type="entry name" value="6PGDH_Gnd/GntZ"/>
</dbReference>
<evidence type="ECO:0000256" key="4">
    <source>
        <dbReference type="ARBA" id="ARBA00011738"/>
    </source>
</evidence>
<dbReference type="Pfam" id="PF03446">
    <property type="entry name" value="NAD_binding_2"/>
    <property type="match status" value="1"/>
</dbReference>
<dbReference type="Gene3D" id="1.10.1040.10">
    <property type="entry name" value="N-(1-d-carboxylethyl)-l-norvaline Dehydrogenase, domain 2"/>
    <property type="match status" value="1"/>
</dbReference>
<dbReference type="GO" id="GO:0050661">
    <property type="term" value="F:NADP binding"/>
    <property type="evidence" value="ECO:0007669"/>
    <property type="project" value="EnsemblFungi"/>
</dbReference>
<dbReference type="STRING" id="1408163.A0A0F4YZ37"/>
<keyword evidence="6 10" id="KW-0560">Oxidoreductase</keyword>
<dbReference type="FunFam" id="3.40.50.720:FF:000007">
    <property type="entry name" value="6-phosphogluconate dehydrogenase, decarboxylating"/>
    <property type="match status" value="1"/>
</dbReference>
<comment type="catalytic activity">
    <reaction evidence="9 10 14">
        <text>6-phospho-D-gluconate + NADP(+) = D-ribulose 5-phosphate + CO2 + NADPH</text>
        <dbReference type="Rhea" id="RHEA:10116"/>
        <dbReference type="ChEBI" id="CHEBI:16526"/>
        <dbReference type="ChEBI" id="CHEBI:57783"/>
        <dbReference type="ChEBI" id="CHEBI:58121"/>
        <dbReference type="ChEBI" id="CHEBI:58349"/>
        <dbReference type="ChEBI" id="CHEBI:58759"/>
        <dbReference type="EC" id="1.1.1.44"/>
    </reaction>
</comment>
<evidence type="ECO:0000256" key="8">
    <source>
        <dbReference type="ARBA" id="ARBA00023126"/>
    </source>
</evidence>
<feature type="binding site" evidence="13">
    <location>
        <begin position="30"/>
        <end position="35"/>
    </location>
    <ligand>
        <name>NADP(+)</name>
        <dbReference type="ChEBI" id="CHEBI:58349"/>
    </ligand>
</feature>
<evidence type="ECO:0000256" key="10">
    <source>
        <dbReference type="PIRNR" id="PIRNR000109"/>
    </source>
</evidence>
<dbReference type="InterPro" id="IPR006114">
    <property type="entry name" value="6PGDH_C"/>
</dbReference>
<feature type="binding site" description="in other chain" evidence="12">
    <location>
        <position position="280"/>
    </location>
    <ligand>
        <name>substrate</name>
        <note>ligand shared between dimeric partners</note>
    </ligand>
</feature>
<comment type="function">
    <text evidence="1 10">Catalyzes the oxidative decarboxylation of 6-phosphogluconate to ribulose 5-phosphate and CO(2), with concomitant reduction of NADP to NADPH.</text>
</comment>
<keyword evidence="7 14" id="KW-0311">Gluconate utilization</keyword>
<dbReference type="FunFam" id="1.20.5.320:FF:000002">
    <property type="entry name" value="6-phosphogluconate dehydrogenase, decarboxylating"/>
    <property type="match status" value="1"/>
</dbReference>
<keyword evidence="5 10" id="KW-0521">NADP</keyword>
<dbReference type="SUPFAM" id="SSF51735">
    <property type="entry name" value="NAD(P)-binding Rossmann-fold domains"/>
    <property type="match status" value="1"/>
</dbReference>
<name>A0A0F4YZ37_RASE3</name>
<comment type="similarity">
    <text evidence="3 10 14">Belongs to the 6-phosphogluconate dehydrogenase family.</text>
</comment>
<feature type="binding site" evidence="13">
    <location>
        <position position="123"/>
    </location>
    <ligand>
        <name>NADP(+)</name>
        <dbReference type="ChEBI" id="CHEBI:58349"/>
    </ligand>
</feature>
<feature type="binding site" evidence="12">
    <location>
        <position position="471"/>
    </location>
    <ligand>
        <name>substrate</name>
        <note>ligand shared between dimeric partners</note>
    </ligand>
</feature>
<organism evidence="16 17">
    <name type="scientific">Rasamsonia emersonii (strain ATCC 16479 / CBS 393.64 / IMI 116815)</name>
    <dbReference type="NCBI Taxonomy" id="1408163"/>
    <lineage>
        <taxon>Eukaryota</taxon>
        <taxon>Fungi</taxon>
        <taxon>Dikarya</taxon>
        <taxon>Ascomycota</taxon>
        <taxon>Pezizomycotina</taxon>
        <taxon>Eurotiomycetes</taxon>
        <taxon>Eurotiomycetidae</taxon>
        <taxon>Eurotiales</taxon>
        <taxon>Trichocomaceae</taxon>
        <taxon>Rasamsonia</taxon>
    </lineage>
</organism>
<reference evidence="16 17" key="1">
    <citation type="submission" date="2015-04" db="EMBL/GenBank/DDBJ databases">
        <authorList>
            <person name="Heijne W.H."/>
            <person name="Fedorova N.D."/>
            <person name="Nierman W.C."/>
            <person name="Vollebregt A.W."/>
            <person name="Zhao Z."/>
            <person name="Wu L."/>
            <person name="Kumar M."/>
            <person name="Stam H."/>
            <person name="van den Berg M.A."/>
            <person name="Pel H.J."/>
        </authorList>
    </citation>
    <scope>NUCLEOTIDE SEQUENCE [LARGE SCALE GENOMIC DNA]</scope>
    <source>
        <strain evidence="16 17">CBS 393.64</strain>
    </source>
</reference>
<dbReference type="Gene3D" id="1.20.5.320">
    <property type="entry name" value="6-Phosphogluconate Dehydrogenase, domain 3"/>
    <property type="match status" value="1"/>
</dbReference>
<dbReference type="SMART" id="SM01350">
    <property type="entry name" value="6PGD"/>
    <property type="match status" value="1"/>
</dbReference>
<feature type="active site" description="Proton donor" evidence="11">
    <location>
        <position position="210"/>
    </location>
</feature>
<feature type="binding site" description="in other chain" evidence="12">
    <location>
        <position position="211"/>
    </location>
    <ligand>
        <name>substrate</name>
        <note>ligand shared between dimeric partners</note>
    </ligand>
</feature>
<dbReference type="InterPro" id="IPR008927">
    <property type="entry name" value="6-PGluconate_DH-like_C_sf"/>
</dbReference>
<evidence type="ECO:0000256" key="14">
    <source>
        <dbReference type="RuleBase" id="RU000485"/>
    </source>
</evidence>
<dbReference type="SUPFAM" id="SSF48179">
    <property type="entry name" value="6-phosphogluconate dehydrogenase C-terminal domain-like"/>
    <property type="match status" value="1"/>
</dbReference>
<keyword evidence="8 10" id="KW-0570">Pentose shunt</keyword>
<dbReference type="GO" id="GO:0009051">
    <property type="term" value="P:pentose-phosphate shunt, oxidative branch"/>
    <property type="evidence" value="ECO:0007669"/>
    <property type="project" value="EnsemblFungi"/>
</dbReference>
<dbReference type="InterPro" id="IPR036291">
    <property type="entry name" value="NAD(P)-bd_dom_sf"/>
</dbReference>
<dbReference type="GeneID" id="25315178"/>
<feature type="binding site" evidence="13">
    <location>
        <begin position="53"/>
        <end position="55"/>
    </location>
    <ligand>
        <name>NADP(+)</name>
        <dbReference type="ChEBI" id="CHEBI:58349"/>
    </ligand>
</feature>
<dbReference type="Pfam" id="PF00393">
    <property type="entry name" value="6PGD"/>
    <property type="match status" value="1"/>
</dbReference>
<feature type="binding site" evidence="12">
    <location>
        <position position="465"/>
    </location>
    <ligand>
        <name>substrate</name>
        <note>ligand shared between dimeric partners</note>
    </ligand>
</feature>
<feature type="binding site" description="in other chain" evidence="12">
    <location>
        <begin position="149"/>
        <end position="151"/>
    </location>
    <ligand>
        <name>substrate</name>
        <note>ligand shared between dimeric partners</note>
    </ligand>
</feature>
<dbReference type="OrthoDB" id="434986at2759"/>
<feature type="binding site" evidence="13">
    <location>
        <begin position="95"/>
        <end position="97"/>
    </location>
    <ligand>
        <name>NADP(+)</name>
        <dbReference type="ChEBI" id="CHEBI:58349"/>
    </ligand>
</feature>
<evidence type="ECO:0000256" key="5">
    <source>
        <dbReference type="ARBA" id="ARBA00022857"/>
    </source>
</evidence>
<dbReference type="RefSeq" id="XP_013329713.1">
    <property type="nucleotide sequence ID" value="XM_013474259.1"/>
</dbReference>
<sequence>MADQAVARLAGINVGAPAQPVPSGDFGLIGLAVMGQNLILNAADHGFTVVAYNRTVSKVDRFLENEAKGKSIVGAHSIEEFVAKLKKPRRIMLLVMAGKPVDDFIESLLPHLEKGDIIIDGGNSHFPDSNRRTKYLAEKGIRFVGTGVSGGEEGARYGPSLMPGGNEEAWPYIKDIFQSIAAKSEGEPCCDWVGDEGAGHYIKMVHNGIEYGDMQLITEAYDLMKRGLGMSTSEIGDVFAKWNKGVLDSFLIEITRDILKYNDDDGTPLVEKILDKAGQKGTGKWTSINALDLGMPVTLIGEAVFARCLSAIKDERVRANKLLGGPTPQFTGDKQAFIDNLEQALYASKIISYAQGFMLIQNAAKEYGWKLNKPSIALMWRGGCIIRSVFLKDITNAYRKNPDLENLLFDDFFNKAIHKAQDGWRDVVSKAALWGIPAPAFSTALSFYDGYRTKDLPANLLQAQRDYFGAHTFRIKPEFANDNFPADKDIHVNWTGRGGSVSASTYVV</sequence>